<organism evidence="1 2">
    <name type="scientific">Amycolatopsis magusensis</name>
    <dbReference type="NCBI Taxonomy" id="882444"/>
    <lineage>
        <taxon>Bacteria</taxon>
        <taxon>Bacillati</taxon>
        <taxon>Actinomycetota</taxon>
        <taxon>Actinomycetes</taxon>
        <taxon>Pseudonocardiales</taxon>
        <taxon>Pseudonocardiaceae</taxon>
        <taxon>Amycolatopsis</taxon>
    </lineage>
</organism>
<dbReference type="EMBL" id="JAGGMS010000001">
    <property type="protein sequence ID" value="MBP2182894.1"/>
    <property type="molecule type" value="Genomic_DNA"/>
</dbReference>
<evidence type="ECO:0000313" key="2">
    <source>
        <dbReference type="Proteomes" id="UP000741013"/>
    </source>
</evidence>
<gene>
    <name evidence="1" type="ORF">JOM49_004420</name>
</gene>
<dbReference type="Proteomes" id="UP000741013">
    <property type="component" value="Unassembled WGS sequence"/>
</dbReference>
<comment type="caution">
    <text evidence="1">The sequence shown here is derived from an EMBL/GenBank/DDBJ whole genome shotgun (WGS) entry which is preliminary data.</text>
</comment>
<protein>
    <submittedName>
        <fullName evidence="1">Uncharacterized protein</fullName>
    </submittedName>
</protein>
<proteinExistence type="predicted"/>
<accession>A0ABS4PTY4</accession>
<sequence>MNADDPHTVHVIDPNADPGPVPDIVVRPFTENGCTVTPVIIDPADAQYTLYGTVTRPDGTFVGSYYAADNVCGQHWRIVAADGTHYRADSEQQAVATLVHTLAAR</sequence>
<evidence type="ECO:0000313" key="1">
    <source>
        <dbReference type="EMBL" id="MBP2182894.1"/>
    </source>
</evidence>
<reference evidence="1 2" key="1">
    <citation type="submission" date="2021-03" db="EMBL/GenBank/DDBJ databases">
        <title>Sequencing the genomes of 1000 actinobacteria strains.</title>
        <authorList>
            <person name="Klenk H.-P."/>
        </authorList>
    </citation>
    <scope>NUCLEOTIDE SEQUENCE [LARGE SCALE GENOMIC DNA]</scope>
    <source>
        <strain evidence="1 2">DSM 45510</strain>
    </source>
</reference>
<dbReference type="RefSeq" id="WP_209666132.1">
    <property type="nucleotide sequence ID" value="NZ_JAGGMS010000001.1"/>
</dbReference>
<name>A0ABS4PTY4_9PSEU</name>
<keyword evidence="2" id="KW-1185">Reference proteome</keyword>